<organism evidence="1 2">
    <name type="scientific">Candidatus Portnoybacteria bacterium RBG_13_41_18</name>
    <dbReference type="NCBI Taxonomy" id="1801991"/>
    <lineage>
        <taxon>Bacteria</taxon>
        <taxon>Candidatus Portnoyibacteriota</taxon>
    </lineage>
</organism>
<reference evidence="1 2" key="1">
    <citation type="journal article" date="2016" name="Nat. Commun.">
        <title>Thousands of microbial genomes shed light on interconnected biogeochemical processes in an aquifer system.</title>
        <authorList>
            <person name="Anantharaman K."/>
            <person name="Brown C.T."/>
            <person name="Hug L.A."/>
            <person name="Sharon I."/>
            <person name="Castelle C.J."/>
            <person name="Probst A.J."/>
            <person name="Thomas B.C."/>
            <person name="Singh A."/>
            <person name="Wilkins M.J."/>
            <person name="Karaoz U."/>
            <person name="Brodie E.L."/>
            <person name="Williams K.H."/>
            <person name="Hubbard S.S."/>
            <person name="Banfield J.F."/>
        </authorList>
    </citation>
    <scope>NUCLEOTIDE SEQUENCE [LARGE SCALE GENOMIC DNA]</scope>
</reference>
<dbReference type="EMBL" id="MHMV01000004">
    <property type="protein sequence ID" value="OGZ35061.1"/>
    <property type="molecule type" value="Genomic_DNA"/>
</dbReference>
<proteinExistence type="predicted"/>
<dbReference type="AlphaFoldDB" id="A0A1G2FBZ3"/>
<name>A0A1G2FBZ3_9BACT</name>
<accession>A0A1G2FBZ3</accession>
<comment type="caution">
    <text evidence="1">The sequence shown here is derived from an EMBL/GenBank/DDBJ whole genome shotgun (WGS) entry which is preliminary data.</text>
</comment>
<sequence>MKKIDLTDKGRIISVLFKTTGLVEGLTLEEIVNRIMTVKKEFPEILPEIKNIHVKDGNLIFDVEGLIFGVDGQAVIEASKHRLPEA</sequence>
<evidence type="ECO:0000313" key="1">
    <source>
        <dbReference type="EMBL" id="OGZ35061.1"/>
    </source>
</evidence>
<evidence type="ECO:0000313" key="2">
    <source>
        <dbReference type="Proteomes" id="UP000177725"/>
    </source>
</evidence>
<gene>
    <name evidence="1" type="ORF">A2174_00545</name>
</gene>
<protein>
    <submittedName>
        <fullName evidence="1">Uncharacterized protein</fullName>
    </submittedName>
</protein>
<dbReference type="Proteomes" id="UP000177725">
    <property type="component" value="Unassembled WGS sequence"/>
</dbReference>